<name>A0A8S5U895_9CAUD</name>
<accession>A0A8S5U895</accession>
<dbReference type="InterPro" id="IPR055677">
    <property type="entry name" value="DUF7253"/>
</dbReference>
<organism evidence="2">
    <name type="scientific">Siphoviridae sp. ctDS752</name>
    <dbReference type="NCBI Taxonomy" id="2825386"/>
    <lineage>
        <taxon>Viruses</taxon>
        <taxon>Duplodnaviria</taxon>
        <taxon>Heunggongvirae</taxon>
        <taxon>Uroviricota</taxon>
        <taxon>Caudoviricetes</taxon>
    </lineage>
</organism>
<dbReference type="EMBL" id="BK016034">
    <property type="protein sequence ID" value="DAF90675.1"/>
    <property type="molecule type" value="Genomic_DNA"/>
</dbReference>
<dbReference type="Pfam" id="PF23911">
    <property type="entry name" value="DUF7253"/>
    <property type="match status" value="1"/>
</dbReference>
<proteinExistence type="predicted"/>
<reference evidence="2" key="1">
    <citation type="journal article" date="2021" name="Proc. Natl. Acad. Sci. U.S.A.">
        <title>A Catalog of Tens of Thousands of Viruses from Human Metagenomes Reveals Hidden Associations with Chronic Diseases.</title>
        <authorList>
            <person name="Tisza M.J."/>
            <person name="Buck C.B."/>
        </authorList>
    </citation>
    <scope>NUCLEOTIDE SEQUENCE</scope>
    <source>
        <strain evidence="2">CtDS752</strain>
    </source>
</reference>
<protein>
    <recommendedName>
        <fullName evidence="1">DUF7253 domain-containing protein</fullName>
    </recommendedName>
</protein>
<evidence type="ECO:0000313" key="2">
    <source>
        <dbReference type="EMBL" id="DAF90675.1"/>
    </source>
</evidence>
<feature type="domain" description="DUF7253" evidence="1">
    <location>
        <begin position="1"/>
        <end position="108"/>
    </location>
</feature>
<sequence>MSKWFGKIGYAIQKESEPGIWEEEIIERDYYGDLLTDNRKRQSNNNVLDEITLSNMVSIIADPFAYNNCSCMAYAEIMGARWKISEVEVKPPRLNLTIGGVYNGNTPRTSDET</sequence>
<evidence type="ECO:0000259" key="1">
    <source>
        <dbReference type="Pfam" id="PF23911"/>
    </source>
</evidence>